<dbReference type="Pfam" id="PF07593">
    <property type="entry name" value="UnbV_ASPIC"/>
    <property type="match status" value="1"/>
</dbReference>
<keyword evidence="2" id="KW-1133">Transmembrane helix</keyword>
<dbReference type="SUPFAM" id="SSF69318">
    <property type="entry name" value="Integrin alpha N-terminal domain"/>
    <property type="match status" value="1"/>
</dbReference>
<dbReference type="PANTHER" id="PTHR16026">
    <property type="entry name" value="CARTILAGE ACIDIC PROTEIN 1"/>
    <property type="match status" value="1"/>
</dbReference>
<sequence>MKYLAAFFRRKTTAIVGVVLVAVLYLFMRQPQLSGEETRQLAAQFHFTPLPLPELPGYPMKSVRAVHPSLERISAWISSVGAAAALGDLDGDGLPNDLCQVDPRNDQVMVAPVPGTGERYAPFALAYTPLVYDPATMAPMGCLSGDFNEDGRTDLLVYFWGRPPVALLRHSAEPALTSQSYTPVDVAPSGERWFTNAGTLADIDGDGHVDLIIGNYFKDGGHILDAKGVGVEEMHNTKSKSFNGGEKHLLLWSSAAGGEQPKVSFREVKGVFDEAVNHGWALGAAAADLDGDLLPEIYFGHDFGPDRLLHNRSKPGQVQFAVLEGKRSFLTPKSFVLGHDSFKGMGAEFGDLNGDGQLDIYVSNIASEWALQESHLVWLSDDDPKLMQQGIAPYVQASEKLGLSRSGWGWDTKLEDMDNDGILEALQATGFLKGKINRWPELQSLGTGNDQMMNDPRHWPRFRPGDDVSGHEPDAFFARAADGRYYNIAQALGMSNPSVTRGIATADVDGDGDMDFVVANQWEPSVFYRNDCPNCGQFLGLHLRLRGASDSVQAHPGHPGVDTHDWPAIGAQATVILPDGRKLVAQVDGGNGHSGKRSPDLHFGLGKTGAEVNVELRWRGTDGHVHQHTLRLPPGWHTVQLG</sequence>
<accession>A0A2W4QWT4</accession>
<feature type="transmembrane region" description="Helical" evidence="2">
    <location>
        <begin position="12"/>
        <end position="28"/>
    </location>
</feature>
<dbReference type="InterPro" id="IPR011519">
    <property type="entry name" value="UnbV_ASPIC"/>
</dbReference>
<dbReference type="InterPro" id="IPR028994">
    <property type="entry name" value="Integrin_alpha_N"/>
</dbReference>
<feature type="domain" description="ASPIC/UnbV" evidence="3">
    <location>
        <begin position="568"/>
        <end position="626"/>
    </location>
</feature>
<dbReference type="PANTHER" id="PTHR16026:SF0">
    <property type="entry name" value="CARTILAGE ACIDIC PROTEIN 1"/>
    <property type="match status" value="1"/>
</dbReference>
<evidence type="ECO:0000256" key="2">
    <source>
        <dbReference type="SAM" id="Phobius"/>
    </source>
</evidence>
<dbReference type="Gene3D" id="2.130.10.130">
    <property type="entry name" value="Integrin alpha, N-terminal"/>
    <property type="match status" value="2"/>
</dbReference>
<keyword evidence="2" id="KW-0812">Transmembrane</keyword>
<reference evidence="4 5" key="1">
    <citation type="journal article" date="2018" name="Aquat. Microb. Ecol.">
        <title>Gammaproteobacterial methanotrophs dominate.</title>
        <authorList>
            <person name="Rissanen A.J."/>
            <person name="Saarenheimo J."/>
            <person name="Tiirola M."/>
            <person name="Peura S."/>
            <person name="Aalto S.L."/>
            <person name="Karvinen A."/>
            <person name="Nykanen H."/>
        </authorList>
    </citation>
    <scope>NUCLEOTIDE SEQUENCE [LARGE SCALE GENOMIC DNA]</scope>
    <source>
        <strain evidence="4">AMbin10</strain>
    </source>
</reference>
<evidence type="ECO:0000313" key="4">
    <source>
        <dbReference type="EMBL" id="PZN74559.1"/>
    </source>
</evidence>
<evidence type="ECO:0000256" key="1">
    <source>
        <dbReference type="ARBA" id="ARBA00022729"/>
    </source>
</evidence>
<gene>
    <name evidence="4" type="ORF">DM484_20965</name>
</gene>
<proteinExistence type="predicted"/>
<evidence type="ECO:0000313" key="5">
    <source>
        <dbReference type="Proteomes" id="UP000249396"/>
    </source>
</evidence>
<keyword evidence="1" id="KW-0732">Signal</keyword>
<dbReference type="AlphaFoldDB" id="A0A2W4QWT4"/>
<keyword evidence="2" id="KW-0472">Membrane</keyword>
<protein>
    <submittedName>
        <fullName evidence="4">RNA-binding protein</fullName>
    </submittedName>
</protein>
<evidence type="ECO:0000259" key="3">
    <source>
        <dbReference type="Pfam" id="PF07593"/>
    </source>
</evidence>
<organism evidence="4 5">
    <name type="scientific">Candidatus Methylumidiphilus alinenensis</name>
    <dbReference type="NCBI Taxonomy" id="2202197"/>
    <lineage>
        <taxon>Bacteria</taxon>
        <taxon>Pseudomonadati</taxon>
        <taxon>Pseudomonadota</taxon>
        <taxon>Gammaproteobacteria</taxon>
        <taxon>Methylococcales</taxon>
        <taxon>Candidatus Methylumidiphilus</taxon>
    </lineage>
</organism>
<dbReference type="Proteomes" id="UP000249396">
    <property type="component" value="Unassembled WGS sequence"/>
</dbReference>
<dbReference type="InterPro" id="IPR013517">
    <property type="entry name" value="FG-GAP"/>
</dbReference>
<name>A0A2W4QWT4_9GAMM</name>
<dbReference type="InterPro" id="IPR027039">
    <property type="entry name" value="Crtac1"/>
</dbReference>
<comment type="caution">
    <text evidence="4">The sequence shown here is derived from an EMBL/GenBank/DDBJ whole genome shotgun (WGS) entry which is preliminary data.</text>
</comment>
<dbReference type="EMBL" id="QJPH01000422">
    <property type="protein sequence ID" value="PZN74559.1"/>
    <property type="molecule type" value="Genomic_DNA"/>
</dbReference>
<dbReference type="Pfam" id="PF01839">
    <property type="entry name" value="FG-GAP"/>
    <property type="match status" value="1"/>
</dbReference>